<keyword evidence="1" id="KW-0808">Transferase</keyword>
<evidence type="ECO:0000256" key="2">
    <source>
        <dbReference type="ARBA" id="ARBA00023315"/>
    </source>
</evidence>
<dbReference type="Proteomes" id="UP000262882">
    <property type="component" value="Unassembled WGS sequence"/>
</dbReference>
<proteinExistence type="predicted"/>
<reference evidence="4 5" key="1">
    <citation type="submission" date="2018-08" db="EMBL/GenBank/DDBJ databases">
        <title>Actinomadura spongicola sp. nov., isolated from marine sponge Leucetta chagosensis.</title>
        <authorList>
            <person name="Li L."/>
            <person name="Lin H.W."/>
        </authorList>
    </citation>
    <scope>NUCLEOTIDE SEQUENCE [LARGE SCALE GENOMIC DNA]</scope>
    <source>
        <strain evidence="4 5">LHW52907</strain>
    </source>
</reference>
<keyword evidence="5" id="KW-1185">Reference proteome</keyword>
<gene>
    <name evidence="4" type="ORF">D0T12_32180</name>
</gene>
<name>A0A372G7C8_9ACTN</name>
<dbReference type="SUPFAM" id="SSF53901">
    <property type="entry name" value="Thiolase-like"/>
    <property type="match status" value="1"/>
</dbReference>
<dbReference type="GO" id="GO:0044550">
    <property type="term" value="P:secondary metabolite biosynthetic process"/>
    <property type="evidence" value="ECO:0007669"/>
    <property type="project" value="TreeGrafter"/>
</dbReference>
<dbReference type="InterPro" id="IPR013747">
    <property type="entry name" value="ACP_syn_III_C"/>
</dbReference>
<comment type="caution">
    <text evidence="4">The sequence shown here is derived from an EMBL/GenBank/DDBJ whole genome shotgun (WGS) entry which is preliminary data.</text>
</comment>
<accession>A0A372G7C8</accession>
<dbReference type="RefSeq" id="WP_117404531.1">
    <property type="nucleotide sequence ID" value="NZ_QVNQ01000014.1"/>
</dbReference>
<dbReference type="GO" id="GO:0016746">
    <property type="term" value="F:acyltransferase activity"/>
    <property type="evidence" value="ECO:0007669"/>
    <property type="project" value="UniProtKB-KW"/>
</dbReference>
<dbReference type="PANTHER" id="PTHR34069">
    <property type="entry name" value="3-OXOACYL-[ACYL-CARRIER-PROTEIN] SYNTHASE 3"/>
    <property type="match status" value="1"/>
</dbReference>
<dbReference type="OrthoDB" id="7055207at2"/>
<keyword evidence="2" id="KW-0012">Acyltransferase</keyword>
<evidence type="ECO:0000256" key="1">
    <source>
        <dbReference type="ARBA" id="ARBA00022679"/>
    </source>
</evidence>
<dbReference type="Pfam" id="PF08541">
    <property type="entry name" value="ACP_syn_III_C"/>
    <property type="match status" value="1"/>
</dbReference>
<dbReference type="PANTHER" id="PTHR34069:SF2">
    <property type="entry name" value="BETA-KETOACYL-[ACYL-CARRIER-PROTEIN] SYNTHASE III"/>
    <property type="match status" value="1"/>
</dbReference>
<evidence type="ECO:0000313" key="4">
    <source>
        <dbReference type="EMBL" id="RFS81304.1"/>
    </source>
</evidence>
<dbReference type="CDD" id="cd00827">
    <property type="entry name" value="init_cond_enzymes"/>
    <property type="match status" value="1"/>
</dbReference>
<protein>
    <submittedName>
        <fullName evidence="4">3-oxoacyl-ACP synthase</fullName>
    </submittedName>
</protein>
<dbReference type="Gene3D" id="3.40.47.10">
    <property type="match status" value="2"/>
</dbReference>
<feature type="domain" description="Beta-ketoacyl-[acyl-carrier-protein] synthase III C-terminal" evidence="3">
    <location>
        <begin position="248"/>
        <end position="338"/>
    </location>
</feature>
<evidence type="ECO:0000313" key="5">
    <source>
        <dbReference type="Proteomes" id="UP000262882"/>
    </source>
</evidence>
<organism evidence="4 5">
    <name type="scientific">Actinomadura spongiicola</name>
    <dbReference type="NCBI Taxonomy" id="2303421"/>
    <lineage>
        <taxon>Bacteria</taxon>
        <taxon>Bacillati</taxon>
        <taxon>Actinomycetota</taxon>
        <taxon>Actinomycetes</taxon>
        <taxon>Streptosporangiales</taxon>
        <taxon>Thermomonosporaceae</taxon>
        <taxon>Actinomadura</taxon>
    </lineage>
</organism>
<dbReference type="InterPro" id="IPR016039">
    <property type="entry name" value="Thiolase-like"/>
</dbReference>
<dbReference type="EMBL" id="QVNQ01000014">
    <property type="protein sequence ID" value="RFS81304.1"/>
    <property type="molecule type" value="Genomic_DNA"/>
</dbReference>
<dbReference type="AlphaFoldDB" id="A0A372G7C8"/>
<evidence type="ECO:0000259" key="3">
    <source>
        <dbReference type="Pfam" id="PF08541"/>
    </source>
</evidence>
<sequence length="345" mass="36192">MRYDDIYVAGTGRHLPEAIETADAEKRGLCARKDVWRTGIQAVCVAADAPPEMAADAARQAMKDAGADPSDVELVLHASVHYQGHDLWAAASYVQREALGNDCPAVEVGQQSNGGMAAIELAAAYLAARPAGGKALVSTGDRFAPPGFDRWRTDPGTICGDGGTAMVLARGAPDDGRSAVRLRSAVSVSDPGLEILGRGTRPFADAPLAAARPIDAEAPREEAVSELGFAEVLRRLRDGQVSAVGRALSEAGVERAEVDWFVLPHLGLPKMDVQFFEPLGIDRARTTWDWGSRIGHLGAGDQIAGLDELIVTGRLAPGQRCLLAGVGAGFTWSAAVVERTPGVVG</sequence>